<evidence type="ECO:0000256" key="1">
    <source>
        <dbReference type="ARBA" id="ARBA00022723"/>
    </source>
</evidence>
<keyword evidence="1" id="KW-0479">Metal-binding</keyword>
<dbReference type="EMBL" id="JARKIF010000015">
    <property type="protein sequence ID" value="KAJ7622280.1"/>
    <property type="molecule type" value="Genomic_DNA"/>
</dbReference>
<dbReference type="GO" id="GO:0008270">
    <property type="term" value="F:zinc ion binding"/>
    <property type="evidence" value="ECO:0007669"/>
    <property type="project" value="UniProtKB-KW"/>
</dbReference>
<reference evidence="6" key="1">
    <citation type="submission" date="2023-03" db="EMBL/GenBank/DDBJ databases">
        <title>Massive genome expansion in bonnet fungi (Mycena s.s.) driven by repeated elements and novel gene families across ecological guilds.</title>
        <authorList>
            <consortium name="Lawrence Berkeley National Laboratory"/>
            <person name="Harder C.B."/>
            <person name="Miyauchi S."/>
            <person name="Viragh M."/>
            <person name="Kuo A."/>
            <person name="Thoen E."/>
            <person name="Andreopoulos B."/>
            <person name="Lu D."/>
            <person name="Skrede I."/>
            <person name="Drula E."/>
            <person name="Henrissat B."/>
            <person name="Morin E."/>
            <person name="Kohler A."/>
            <person name="Barry K."/>
            <person name="LaButti K."/>
            <person name="Morin E."/>
            <person name="Salamov A."/>
            <person name="Lipzen A."/>
            <person name="Mereny Z."/>
            <person name="Hegedus B."/>
            <person name="Baldrian P."/>
            <person name="Stursova M."/>
            <person name="Weitz H."/>
            <person name="Taylor A."/>
            <person name="Grigoriev I.V."/>
            <person name="Nagy L.G."/>
            <person name="Martin F."/>
            <person name="Kauserud H."/>
        </authorList>
    </citation>
    <scope>NUCLEOTIDE SEQUENCE</scope>
    <source>
        <strain evidence="6">9284</strain>
    </source>
</reference>
<evidence type="ECO:0000313" key="7">
    <source>
        <dbReference type="Proteomes" id="UP001221142"/>
    </source>
</evidence>
<evidence type="ECO:0000256" key="2">
    <source>
        <dbReference type="ARBA" id="ARBA00022771"/>
    </source>
</evidence>
<feature type="domain" description="MYND-type" evidence="5">
    <location>
        <begin position="414"/>
        <end position="455"/>
    </location>
</feature>
<proteinExistence type="predicted"/>
<protein>
    <recommendedName>
        <fullName evidence="5">MYND-type domain-containing protein</fullName>
    </recommendedName>
</protein>
<keyword evidence="3" id="KW-0862">Zinc</keyword>
<evidence type="ECO:0000313" key="6">
    <source>
        <dbReference type="EMBL" id="KAJ7622280.1"/>
    </source>
</evidence>
<dbReference type="AlphaFoldDB" id="A0AAD7BIN1"/>
<evidence type="ECO:0000256" key="3">
    <source>
        <dbReference type="ARBA" id="ARBA00022833"/>
    </source>
</evidence>
<gene>
    <name evidence="6" type="ORF">FB45DRAFT_1091073</name>
</gene>
<name>A0AAD7BIN1_9AGAR</name>
<sequence>MTTIHPLLRLCESSKWRPALRSTAKAAAAGSTPDLFRLIKFSYESGTRRLPQNERVMLTPILYRHLDPSSIPSVADLDLAAVVDDVVARVNGPVLTLGGLIGQIQDRDLKPKAAAPDLWARVHPWLEFLHTYRVLFPNLPAFNEIQLPWVIAYLTLFFMDHPNTSAVIYATSGMRTLIASAWGEIVHDPLYRVKLHTKLRMQSEMLSVLTHEITEPGHLEEIIAGVGGYDQLAALVVEHISQVLDDDNLFEFLDISAVFIARKPDCLLPALLQRGIVRTLVTAVRRLQTRPSYLQEFSSAYRCSALLAHFLKVHPGSTWLREALEAVEIDSGILRCLEQLLREVLPRALVFYDVVGQLKLLLPDLERLVGASQDFSNSAFVNEWIPFAALAKERVTALDAWEAKGRPFPQACDNMLCGKIDSRQKFRCCSACKHATYCSRDCQSADWEAVHRDICAEFRSIPPDFDFPHRRERGFLHALAQADFQRLRGGISTQLLKNAVESPETQSVVFLDYLGAGPASARLSTWAQLSAEDHPEMWIQWRRVQQSGGRLQMHLLEFASDRQHPKVLLFRKDASSDTQDGNSSPELAALPEGLKGIYSF</sequence>
<dbReference type="Gene3D" id="6.10.140.2220">
    <property type="match status" value="1"/>
</dbReference>
<accession>A0AAD7BIN1</accession>
<comment type="caution">
    <text evidence="6">The sequence shown here is derived from an EMBL/GenBank/DDBJ whole genome shotgun (WGS) entry which is preliminary data.</text>
</comment>
<dbReference type="PROSITE" id="PS50865">
    <property type="entry name" value="ZF_MYND_2"/>
    <property type="match status" value="1"/>
</dbReference>
<dbReference type="InterPro" id="IPR002893">
    <property type="entry name" value="Znf_MYND"/>
</dbReference>
<dbReference type="Proteomes" id="UP001221142">
    <property type="component" value="Unassembled WGS sequence"/>
</dbReference>
<dbReference type="SUPFAM" id="SSF144232">
    <property type="entry name" value="HIT/MYND zinc finger-like"/>
    <property type="match status" value="1"/>
</dbReference>
<keyword evidence="2 4" id="KW-0863">Zinc-finger</keyword>
<organism evidence="6 7">
    <name type="scientific">Roridomyces roridus</name>
    <dbReference type="NCBI Taxonomy" id="1738132"/>
    <lineage>
        <taxon>Eukaryota</taxon>
        <taxon>Fungi</taxon>
        <taxon>Dikarya</taxon>
        <taxon>Basidiomycota</taxon>
        <taxon>Agaricomycotina</taxon>
        <taxon>Agaricomycetes</taxon>
        <taxon>Agaricomycetidae</taxon>
        <taxon>Agaricales</taxon>
        <taxon>Marasmiineae</taxon>
        <taxon>Mycenaceae</taxon>
        <taxon>Roridomyces</taxon>
    </lineage>
</organism>
<evidence type="ECO:0000256" key="4">
    <source>
        <dbReference type="PROSITE-ProRule" id="PRU00134"/>
    </source>
</evidence>
<evidence type="ECO:0000259" key="5">
    <source>
        <dbReference type="PROSITE" id="PS50865"/>
    </source>
</evidence>
<keyword evidence="7" id="KW-1185">Reference proteome</keyword>
<dbReference type="Pfam" id="PF01753">
    <property type="entry name" value="zf-MYND"/>
    <property type="match status" value="1"/>
</dbReference>